<evidence type="ECO:0000256" key="7">
    <source>
        <dbReference type="ARBA" id="ARBA00022889"/>
    </source>
</evidence>
<comment type="caution">
    <text evidence="15">The sequence shown here is derived from an EMBL/GenBank/DDBJ whole genome shotgun (WGS) entry which is preliminary data.</text>
</comment>
<dbReference type="GO" id="GO:0007156">
    <property type="term" value="P:homophilic cell adhesion via plasma membrane adhesion molecules"/>
    <property type="evidence" value="ECO:0007669"/>
    <property type="project" value="InterPro"/>
</dbReference>
<feature type="domain" description="Cadherin" evidence="14">
    <location>
        <begin position="243"/>
        <end position="343"/>
    </location>
</feature>
<dbReference type="InterPro" id="IPR015919">
    <property type="entry name" value="Cadherin-like_sf"/>
</dbReference>
<evidence type="ECO:0000256" key="4">
    <source>
        <dbReference type="ARBA" id="ARBA00022729"/>
    </source>
</evidence>
<evidence type="ECO:0000256" key="8">
    <source>
        <dbReference type="ARBA" id="ARBA00022989"/>
    </source>
</evidence>
<keyword evidence="4" id="KW-0732">Signal</keyword>
<dbReference type="PROSITE" id="PS00232">
    <property type="entry name" value="CADHERIN_1"/>
    <property type="match status" value="3"/>
</dbReference>
<keyword evidence="11" id="KW-0325">Glycoprotein</keyword>
<evidence type="ECO:0000256" key="3">
    <source>
        <dbReference type="ARBA" id="ARBA00022692"/>
    </source>
</evidence>
<keyword evidence="2" id="KW-0245">EGF-like domain</keyword>
<dbReference type="EMBL" id="CAJHNH020008546">
    <property type="protein sequence ID" value="CAG5136581.1"/>
    <property type="molecule type" value="Genomic_DNA"/>
</dbReference>
<feature type="domain" description="Cadherin" evidence="14">
    <location>
        <begin position="548"/>
        <end position="647"/>
    </location>
</feature>
<evidence type="ECO:0000256" key="1">
    <source>
        <dbReference type="ARBA" id="ARBA00004167"/>
    </source>
</evidence>
<keyword evidence="3 13" id="KW-0812">Transmembrane</keyword>
<evidence type="ECO:0000256" key="13">
    <source>
        <dbReference type="SAM" id="Phobius"/>
    </source>
</evidence>
<keyword evidence="16" id="KW-1185">Reference proteome</keyword>
<comment type="subcellular location">
    <subcellularLocation>
        <location evidence="1">Membrane</location>
        <topology evidence="1">Single-pass membrane protein</topology>
    </subcellularLocation>
</comment>
<dbReference type="Gene3D" id="2.60.40.60">
    <property type="entry name" value="Cadherins"/>
    <property type="match status" value="10"/>
</dbReference>
<dbReference type="PRINTS" id="PR00205">
    <property type="entry name" value="CADHERIN"/>
</dbReference>
<keyword evidence="6 12" id="KW-0106">Calcium</keyword>
<feature type="domain" description="Cadherin" evidence="14">
    <location>
        <begin position="445"/>
        <end position="547"/>
    </location>
</feature>
<feature type="domain" description="Cadherin" evidence="14">
    <location>
        <begin position="957"/>
        <end position="1077"/>
    </location>
</feature>
<dbReference type="PANTHER" id="PTHR24026">
    <property type="entry name" value="FAT ATYPICAL CADHERIN-RELATED"/>
    <property type="match status" value="1"/>
</dbReference>
<feature type="domain" description="Cadherin" evidence="14">
    <location>
        <begin position="857"/>
        <end position="956"/>
    </location>
</feature>
<evidence type="ECO:0000256" key="11">
    <source>
        <dbReference type="ARBA" id="ARBA00023180"/>
    </source>
</evidence>
<keyword evidence="9 13" id="KW-0472">Membrane</keyword>
<feature type="transmembrane region" description="Helical" evidence="13">
    <location>
        <begin position="1298"/>
        <end position="1323"/>
    </location>
</feature>
<evidence type="ECO:0000256" key="9">
    <source>
        <dbReference type="ARBA" id="ARBA00023136"/>
    </source>
</evidence>
<dbReference type="CDD" id="cd11304">
    <property type="entry name" value="Cadherin_repeat"/>
    <property type="match status" value="10"/>
</dbReference>
<dbReference type="PROSITE" id="PS50268">
    <property type="entry name" value="CADHERIN_2"/>
    <property type="match status" value="10"/>
</dbReference>
<dbReference type="FunFam" id="2.60.40.60:FF:000032">
    <property type="entry name" value="FAT atypical cadherin 1"/>
    <property type="match status" value="1"/>
</dbReference>
<dbReference type="PANTHER" id="PTHR24026:SF136">
    <property type="entry name" value="PROTOCADHERIN-23"/>
    <property type="match status" value="1"/>
</dbReference>
<evidence type="ECO:0000256" key="10">
    <source>
        <dbReference type="ARBA" id="ARBA00023157"/>
    </source>
</evidence>
<feature type="non-terminal residue" evidence="15">
    <location>
        <position position="1"/>
    </location>
</feature>
<evidence type="ECO:0000256" key="2">
    <source>
        <dbReference type="ARBA" id="ARBA00022536"/>
    </source>
</evidence>
<protein>
    <recommendedName>
        <fullName evidence="14">Cadherin domain-containing protein</fullName>
    </recommendedName>
</protein>
<feature type="domain" description="Cadherin" evidence="14">
    <location>
        <begin position="67"/>
        <end position="136"/>
    </location>
</feature>
<dbReference type="InterPro" id="IPR002126">
    <property type="entry name" value="Cadherin-like_dom"/>
</dbReference>
<dbReference type="GO" id="GO:0005886">
    <property type="term" value="C:plasma membrane"/>
    <property type="evidence" value="ECO:0007669"/>
    <property type="project" value="InterPro"/>
</dbReference>
<dbReference type="FunFam" id="2.60.40.60:FF:000134">
    <property type="entry name" value="protocadherin Fat 4"/>
    <property type="match status" value="1"/>
</dbReference>
<evidence type="ECO:0000313" key="16">
    <source>
        <dbReference type="Proteomes" id="UP000678393"/>
    </source>
</evidence>
<feature type="non-terminal residue" evidence="15">
    <location>
        <position position="1339"/>
    </location>
</feature>
<reference evidence="15" key="1">
    <citation type="submission" date="2021-04" db="EMBL/GenBank/DDBJ databases">
        <authorList>
            <consortium name="Molecular Ecology Group"/>
        </authorList>
    </citation>
    <scope>NUCLEOTIDE SEQUENCE</scope>
</reference>
<dbReference type="SUPFAM" id="SSF49313">
    <property type="entry name" value="Cadherin-like"/>
    <property type="match status" value="10"/>
</dbReference>
<proteinExistence type="predicted"/>
<dbReference type="Pfam" id="PF00028">
    <property type="entry name" value="Cadherin"/>
    <property type="match status" value="8"/>
</dbReference>
<accession>A0A8S4AES6</accession>
<dbReference type="SMART" id="SM00112">
    <property type="entry name" value="CA"/>
    <property type="match status" value="10"/>
</dbReference>
<feature type="domain" description="Cadherin" evidence="14">
    <location>
        <begin position="344"/>
        <end position="444"/>
    </location>
</feature>
<evidence type="ECO:0000256" key="12">
    <source>
        <dbReference type="PROSITE-ProRule" id="PRU00043"/>
    </source>
</evidence>
<evidence type="ECO:0000313" key="15">
    <source>
        <dbReference type="EMBL" id="CAG5136581.1"/>
    </source>
</evidence>
<dbReference type="GO" id="GO:0005509">
    <property type="term" value="F:calcium ion binding"/>
    <property type="evidence" value="ECO:0007669"/>
    <property type="project" value="UniProtKB-UniRule"/>
</dbReference>
<dbReference type="OrthoDB" id="6252479at2759"/>
<feature type="domain" description="Cadherin" evidence="14">
    <location>
        <begin position="137"/>
        <end position="240"/>
    </location>
</feature>
<keyword evidence="8 13" id="KW-1133">Transmembrane helix</keyword>
<evidence type="ECO:0000256" key="5">
    <source>
        <dbReference type="ARBA" id="ARBA00022737"/>
    </source>
</evidence>
<evidence type="ECO:0000256" key="6">
    <source>
        <dbReference type="ARBA" id="ARBA00022837"/>
    </source>
</evidence>
<organism evidence="15 16">
    <name type="scientific">Candidula unifasciata</name>
    <dbReference type="NCBI Taxonomy" id="100452"/>
    <lineage>
        <taxon>Eukaryota</taxon>
        <taxon>Metazoa</taxon>
        <taxon>Spiralia</taxon>
        <taxon>Lophotrochozoa</taxon>
        <taxon>Mollusca</taxon>
        <taxon>Gastropoda</taxon>
        <taxon>Heterobranchia</taxon>
        <taxon>Euthyneura</taxon>
        <taxon>Panpulmonata</taxon>
        <taxon>Eupulmonata</taxon>
        <taxon>Stylommatophora</taxon>
        <taxon>Helicina</taxon>
        <taxon>Helicoidea</taxon>
        <taxon>Geomitridae</taxon>
        <taxon>Candidula</taxon>
    </lineage>
</organism>
<sequence>ILQSIPLQQQYTLNVSVTSGVDVTYTTLIVFAEQELKMTNLPNSINITEGKPGGLIFTVAACCAFPRVEFELSRGNEDNRVTFTRTNGQIRLMVYYDREFQARYVYYFKAKSDSGQIASGNLTVDVMDQNDNKPTFYADVTEINVDETLPTGRPVYIFTVSDKDEGVNAEVTFSISSGNTDNTFTIDNTGLLSLAKPLNYDAQDMYQLEVKATDKGSPQLEGTTVLIVNVIDKAKNKPQFVPIGGVYSAVLVEDVALGSTVFALNASENGTASKLRFDIVSGNDDSSFQLDPDSGIIIVVKLLDRETKSFYSLNVSVTNQNGDSVFGIVNINVTDVNDNNPVIQPSVIVATIPDKTPSGFVVTVLNVTDADFGANGTVNVTIDAVTPANTFRVNGLSLETTVVMDYPVINMYRIIVKVYDGGNPPRTAKVTIIVYVLNGEIPFFKVTSATISVLEGRNSGQEIYDLNATDKGAVENGSIVYSLSSNSNYFLVRPTTGAVIIKMDLDFEQMEQHTLVFTAANPTPSNPPVTFTLTVIVINVNEHNPEYDQYSRTFHVLETAPPNTVVGLVLASDADHGSFGEVTQTMAGCSVFKMDPKTGEIRVNGLLDYLVKRYFTCTVTATDGGARTGIASVVILVDDANNHYPIFTSATVVNVHDSVPIGSIIFHVNAYDLDTGPAGNLSYELVNPINQNTFLLNPATGIITTRERLNALTTPSFTLVIKAYDAGSPISLDNTTSVLVNVISTYPNYHDPVFLTTCKTSILIMRKDPINTIVFHCQVTDLDNGRSGELSHSITSGNEDGFFSIDYDTGTITTAANLQPAKASYPLTIQVRDHGTPSRNATLNITVTINPAIVTGLKIDYNFTIAENATVGTLVGVITVDDGRTVSKYSITAGNFKNAFDVLMDGNNGKVVVSSTLDREEYSLYALEISAISDAADVNMFAVILITDVNDNPPVPETTYLNLAVPEYSLVGQIVATISVTDGDTDAVNKNNTISIQSPGTPIFSIDQAGHLSIATVPDYETTPTVSFNVIIYEEQWPYTTVTVVVMGNIIDIEETEKLSTSYKTDDSMISLEAPYPATLNHVVCTFEPQDFGIIPSNTASFRYISYRAMSPFSVHENTGVMTVIAALDLHVTYYRWIMLEMTDGGVTTYKTVLLRIDTFNIATEIAVIEFTDSYTDRMDKVEQFRSRTQEFFNETQRVGISVVMDTSTPSRRRRLLAQKSAAYTYVVKDTSVDDMANINKAKQFLSEGEILKVLQSNPDGTPVAGLSDPSVADVSVVEPYEETKTGSNFDAFIQTPAGIAVFVLLGLLLLVLLVLLLTCLFYRNCCNRKSKPKKPKEK</sequence>
<keyword evidence="7" id="KW-0130">Cell adhesion</keyword>
<keyword evidence="5" id="KW-0677">Repeat</keyword>
<dbReference type="InterPro" id="IPR020894">
    <property type="entry name" value="Cadherin_CS"/>
</dbReference>
<feature type="domain" description="Cadherin" evidence="14">
    <location>
        <begin position="756"/>
        <end position="849"/>
    </location>
</feature>
<feature type="domain" description="Cadherin" evidence="14">
    <location>
        <begin position="647"/>
        <end position="754"/>
    </location>
</feature>
<gene>
    <name evidence="15" type="ORF">CUNI_LOCUS22139</name>
</gene>
<evidence type="ECO:0000259" key="14">
    <source>
        <dbReference type="PROSITE" id="PS50268"/>
    </source>
</evidence>
<dbReference type="Proteomes" id="UP000678393">
    <property type="component" value="Unassembled WGS sequence"/>
</dbReference>
<name>A0A8S4AES6_9EUPU</name>
<keyword evidence="10" id="KW-1015">Disulfide bond</keyword>